<feature type="region of interest" description="Disordered" evidence="9">
    <location>
        <begin position="277"/>
        <end position="346"/>
    </location>
</feature>
<name>A0AAV4D3D2_9GAST</name>
<evidence type="ECO:0000313" key="12">
    <source>
        <dbReference type="EMBL" id="GFO38628.1"/>
    </source>
</evidence>
<evidence type="ECO:0000259" key="10">
    <source>
        <dbReference type="PROSITE" id="PS50102"/>
    </source>
</evidence>
<dbReference type="SMART" id="SM00361">
    <property type="entry name" value="RRM_1"/>
    <property type="match status" value="2"/>
</dbReference>
<dbReference type="FunFam" id="3.30.70.330:FF:000651">
    <property type="entry name" value="Poly(A) binding protein cytoplasmic 1 like"/>
    <property type="match status" value="2"/>
</dbReference>
<comment type="subcellular location">
    <subcellularLocation>
        <location evidence="2">Cytoplasm</location>
    </subcellularLocation>
    <subcellularLocation>
        <location evidence="1">Nucleus</location>
    </subcellularLocation>
</comment>
<dbReference type="CDD" id="cd12380">
    <property type="entry name" value="RRM3_I_PABPs"/>
    <property type="match status" value="1"/>
</dbReference>
<evidence type="ECO:0000256" key="7">
    <source>
        <dbReference type="ARBA" id="ARBA00023242"/>
    </source>
</evidence>
<dbReference type="InterPro" id="IPR003954">
    <property type="entry name" value="RRM_euk-type"/>
</dbReference>
<evidence type="ECO:0000256" key="2">
    <source>
        <dbReference type="ARBA" id="ARBA00004496"/>
    </source>
</evidence>
<organism evidence="12 13">
    <name type="scientific">Plakobranchus ocellatus</name>
    <dbReference type="NCBI Taxonomy" id="259542"/>
    <lineage>
        <taxon>Eukaryota</taxon>
        <taxon>Metazoa</taxon>
        <taxon>Spiralia</taxon>
        <taxon>Lophotrochozoa</taxon>
        <taxon>Mollusca</taxon>
        <taxon>Gastropoda</taxon>
        <taxon>Heterobranchia</taxon>
        <taxon>Euthyneura</taxon>
        <taxon>Panpulmonata</taxon>
        <taxon>Sacoglossa</taxon>
        <taxon>Placobranchoidea</taxon>
        <taxon>Plakobranchidae</taxon>
        <taxon>Plakobranchus</taxon>
    </lineage>
</organism>
<dbReference type="Gene3D" id="1.10.1900.10">
    <property type="entry name" value="c-terminal domain of poly(a) binding protein"/>
    <property type="match status" value="1"/>
</dbReference>
<feature type="compositionally biased region" description="Polar residues" evidence="9">
    <location>
        <begin position="277"/>
        <end position="291"/>
    </location>
</feature>
<keyword evidence="5" id="KW-0677">Repeat</keyword>
<keyword evidence="7" id="KW-0539">Nucleus</keyword>
<dbReference type="PROSITE" id="PS51309">
    <property type="entry name" value="PABC"/>
    <property type="match status" value="1"/>
</dbReference>
<dbReference type="Pfam" id="PF00076">
    <property type="entry name" value="RRM_1"/>
    <property type="match status" value="2"/>
</dbReference>
<evidence type="ECO:0000259" key="11">
    <source>
        <dbReference type="PROSITE" id="PS51309"/>
    </source>
</evidence>
<dbReference type="SUPFAM" id="SSF54928">
    <property type="entry name" value="RNA-binding domain, RBD"/>
    <property type="match status" value="1"/>
</dbReference>
<feature type="domain" description="RRM" evidence="10">
    <location>
        <begin position="114"/>
        <end position="190"/>
    </location>
</feature>
<feature type="domain" description="PABC" evidence="11">
    <location>
        <begin position="354"/>
        <end position="431"/>
    </location>
</feature>
<dbReference type="PROSITE" id="PS50102">
    <property type="entry name" value="RRM"/>
    <property type="match status" value="2"/>
</dbReference>
<dbReference type="EMBL" id="BLXT01007329">
    <property type="protein sequence ID" value="GFO38628.1"/>
    <property type="molecule type" value="Genomic_DNA"/>
</dbReference>
<reference evidence="12 13" key="1">
    <citation type="journal article" date="2021" name="Elife">
        <title>Chloroplast acquisition without the gene transfer in kleptoplastic sea slugs, Plakobranchus ocellatus.</title>
        <authorList>
            <person name="Maeda T."/>
            <person name="Takahashi S."/>
            <person name="Yoshida T."/>
            <person name="Shimamura S."/>
            <person name="Takaki Y."/>
            <person name="Nagai Y."/>
            <person name="Toyoda A."/>
            <person name="Suzuki Y."/>
            <person name="Arimoto A."/>
            <person name="Ishii H."/>
            <person name="Satoh N."/>
            <person name="Nishiyama T."/>
            <person name="Hasebe M."/>
            <person name="Maruyama T."/>
            <person name="Minagawa J."/>
            <person name="Obokata J."/>
            <person name="Shigenobu S."/>
        </authorList>
    </citation>
    <scope>NUCLEOTIDE SEQUENCE [LARGE SCALE GENOMIC DNA]</scope>
</reference>
<dbReference type="PANTHER" id="PTHR24012">
    <property type="entry name" value="RNA BINDING PROTEIN"/>
    <property type="match status" value="1"/>
</dbReference>
<evidence type="ECO:0000256" key="1">
    <source>
        <dbReference type="ARBA" id="ARBA00004123"/>
    </source>
</evidence>
<dbReference type="GO" id="GO:0003723">
    <property type="term" value="F:RNA binding"/>
    <property type="evidence" value="ECO:0007669"/>
    <property type="project" value="UniProtKB-UniRule"/>
</dbReference>
<dbReference type="SMART" id="SM00360">
    <property type="entry name" value="RRM"/>
    <property type="match status" value="2"/>
</dbReference>
<keyword evidence="13" id="KW-1185">Reference proteome</keyword>
<feature type="compositionally biased region" description="Polar residues" evidence="9">
    <location>
        <begin position="312"/>
        <end position="330"/>
    </location>
</feature>
<dbReference type="InterPro" id="IPR002004">
    <property type="entry name" value="PABP_HYD_C"/>
</dbReference>
<evidence type="ECO:0000256" key="6">
    <source>
        <dbReference type="ARBA" id="ARBA00022884"/>
    </source>
</evidence>
<dbReference type="GO" id="GO:0005737">
    <property type="term" value="C:cytoplasm"/>
    <property type="evidence" value="ECO:0007669"/>
    <property type="project" value="UniProtKB-SubCell"/>
</dbReference>
<dbReference type="SMART" id="SM00517">
    <property type="entry name" value="PolyA"/>
    <property type="match status" value="1"/>
</dbReference>
<evidence type="ECO:0000256" key="9">
    <source>
        <dbReference type="SAM" id="MobiDB-lite"/>
    </source>
</evidence>
<proteinExistence type="inferred from homology"/>
<dbReference type="AlphaFoldDB" id="A0AAV4D3D2"/>
<evidence type="ECO:0000256" key="8">
    <source>
        <dbReference type="PROSITE-ProRule" id="PRU00176"/>
    </source>
</evidence>
<evidence type="ECO:0000256" key="5">
    <source>
        <dbReference type="ARBA" id="ARBA00022737"/>
    </source>
</evidence>
<protein>
    <submittedName>
        <fullName evidence="12">Polyadenylate-binding protein</fullName>
    </submittedName>
</protein>
<keyword evidence="6 8" id="KW-0694">RNA-binding</keyword>
<dbReference type="SUPFAM" id="SSF63570">
    <property type="entry name" value="PABC (PABP) domain"/>
    <property type="match status" value="1"/>
</dbReference>
<dbReference type="Pfam" id="PF00658">
    <property type="entry name" value="MLLE"/>
    <property type="match status" value="1"/>
</dbReference>
<sequence length="558" mass="63756">MNYKNRQHKFTNVYIKNFGDKLDDEDLEEMFRPYGEINSAKVMHDWNDEPLGYGFVSFEEPEAAEKAVQKLNGTKVGGKKIYCGPAQKIVERQAKLRDYFEKIEREHSNHRNGCNLYLKNLDLDVDEKMLKEEFSRFGTITSVKVMREGGKSKGFGFVCFSCCEEGIKAINEMDGRILVAKQLYVACAQRKEDRKALLAHQRRQQHCQEFQCGFLCPHNTASTVRSCSIPPQTRYVCPNQYGGAYASHPVGSLQAGPWNWRANHRLTQAHSGFFEPTNRSSVRYPFNSPQPTKYVRPDEDGPRNKASKKVQWGSSRASSIQPQRSPSASYKQEKTHQKKLKKSQQSLLPSEECVEVPSISLLAAAPPPERKKILAESLLPLILPYYPNLACKILSILLEEENIELLHFLENHEALKLKVKQIVGKITVQEVVDETEETVDEIACRELMDELDLIACQEVTDEIDEIVDEIACQEVTDEIDEIACRELIDETDLLACQEVTDEIDEIVDEMACQQIKDETEQIVDEIAHQEMKVKAKKKRSRIGSRQGRLCQTEHAKWP</sequence>
<gene>
    <name evidence="12" type="ORF">PoB_006513300</name>
</gene>
<dbReference type="InterPro" id="IPR000504">
    <property type="entry name" value="RRM_dom"/>
</dbReference>
<accession>A0AAV4D3D2</accession>
<dbReference type="InterPro" id="IPR012677">
    <property type="entry name" value="Nucleotide-bd_a/b_plait_sf"/>
</dbReference>
<evidence type="ECO:0000256" key="4">
    <source>
        <dbReference type="ARBA" id="ARBA00022490"/>
    </source>
</evidence>
<dbReference type="InterPro" id="IPR035979">
    <property type="entry name" value="RBD_domain_sf"/>
</dbReference>
<comment type="caution">
    <text evidence="12">The sequence shown here is derived from an EMBL/GenBank/DDBJ whole genome shotgun (WGS) entry which is preliminary data.</text>
</comment>
<dbReference type="InterPro" id="IPR036053">
    <property type="entry name" value="PABP-dom"/>
</dbReference>
<comment type="similarity">
    <text evidence="3">Belongs to the polyadenylate-binding protein type-1 family.</text>
</comment>
<dbReference type="GO" id="GO:0005634">
    <property type="term" value="C:nucleus"/>
    <property type="evidence" value="ECO:0007669"/>
    <property type="project" value="UniProtKB-SubCell"/>
</dbReference>
<evidence type="ECO:0000313" key="13">
    <source>
        <dbReference type="Proteomes" id="UP000735302"/>
    </source>
</evidence>
<keyword evidence="4" id="KW-0963">Cytoplasm</keyword>
<dbReference type="Gene3D" id="3.30.70.330">
    <property type="match status" value="2"/>
</dbReference>
<evidence type="ECO:0000256" key="3">
    <source>
        <dbReference type="ARBA" id="ARBA00008557"/>
    </source>
</evidence>
<dbReference type="Proteomes" id="UP000735302">
    <property type="component" value="Unassembled WGS sequence"/>
</dbReference>
<feature type="domain" description="RRM" evidence="10">
    <location>
        <begin position="11"/>
        <end position="88"/>
    </location>
</feature>